<dbReference type="Pfam" id="PF01381">
    <property type="entry name" value="HTH_3"/>
    <property type="match status" value="1"/>
</dbReference>
<comment type="caution">
    <text evidence="3">The sequence shown here is derived from an EMBL/GenBank/DDBJ whole genome shotgun (WGS) entry which is preliminary data.</text>
</comment>
<gene>
    <name evidence="3" type="ORF">H7F51_09585</name>
</gene>
<reference evidence="3 4" key="1">
    <citation type="submission" date="2020-08" db="EMBL/GenBank/DDBJ databases">
        <title>The genome sequence of type strain Novosphingobium flavum NBRC 111647.</title>
        <authorList>
            <person name="Liu Y."/>
        </authorList>
    </citation>
    <scope>NUCLEOTIDE SEQUENCE [LARGE SCALE GENOMIC DNA]</scope>
    <source>
        <strain evidence="3 4">NBRC 111647</strain>
    </source>
</reference>
<accession>A0A7X1KLZ9</accession>
<dbReference type="AlphaFoldDB" id="A0A7X1KLZ9"/>
<dbReference type="PANTHER" id="PTHR46797:SF1">
    <property type="entry name" value="METHYLPHOSPHONATE SYNTHASE"/>
    <property type="match status" value="1"/>
</dbReference>
<dbReference type="CDD" id="cd00093">
    <property type="entry name" value="HTH_XRE"/>
    <property type="match status" value="1"/>
</dbReference>
<dbReference type="GO" id="GO:0003677">
    <property type="term" value="F:DNA binding"/>
    <property type="evidence" value="ECO:0007669"/>
    <property type="project" value="UniProtKB-KW"/>
</dbReference>
<proteinExistence type="predicted"/>
<evidence type="ECO:0000313" key="3">
    <source>
        <dbReference type="EMBL" id="MBC2665775.1"/>
    </source>
</evidence>
<dbReference type="Gene3D" id="1.10.260.40">
    <property type="entry name" value="lambda repressor-like DNA-binding domains"/>
    <property type="match status" value="1"/>
</dbReference>
<name>A0A7X1KLZ9_9SPHN</name>
<dbReference type="Proteomes" id="UP000566813">
    <property type="component" value="Unassembled WGS sequence"/>
</dbReference>
<keyword evidence="4" id="KW-1185">Reference proteome</keyword>
<dbReference type="InterPro" id="IPR050807">
    <property type="entry name" value="TransReg_Diox_bact_type"/>
</dbReference>
<dbReference type="PANTHER" id="PTHR46797">
    <property type="entry name" value="HTH-TYPE TRANSCRIPTIONAL REGULATOR"/>
    <property type="match status" value="1"/>
</dbReference>
<evidence type="ECO:0000256" key="1">
    <source>
        <dbReference type="ARBA" id="ARBA00023125"/>
    </source>
</evidence>
<dbReference type="PROSITE" id="PS50943">
    <property type="entry name" value="HTH_CROC1"/>
    <property type="match status" value="1"/>
</dbReference>
<sequence length="83" mass="8991">MTQIARTPRQLGEVLRRYRTLAKLSQTQLAAKAGLRQATISQIEGGHGATRVETLCAVLAALDVELTVAPRSKSSAKDIEDIF</sequence>
<dbReference type="EMBL" id="JACLAW010000006">
    <property type="protein sequence ID" value="MBC2665775.1"/>
    <property type="molecule type" value="Genomic_DNA"/>
</dbReference>
<dbReference type="GO" id="GO:0005829">
    <property type="term" value="C:cytosol"/>
    <property type="evidence" value="ECO:0007669"/>
    <property type="project" value="TreeGrafter"/>
</dbReference>
<dbReference type="InterPro" id="IPR010982">
    <property type="entry name" value="Lambda_DNA-bd_dom_sf"/>
</dbReference>
<dbReference type="SMART" id="SM00530">
    <property type="entry name" value="HTH_XRE"/>
    <property type="match status" value="1"/>
</dbReference>
<organism evidence="3 4">
    <name type="scientific">Novosphingobium flavum</name>
    <dbReference type="NCBI Taxonomy" id="1778672"/>
    <lineage>
        <taxon>Bacteria</taxon>
        <taxon>Pseudomonadati</taxon>
        <taxon>Pseudomonadota</taxon>
        <taxon>Alphaproteobacteria</taxon>
        <taxon>Sphingomonadales</taxon>
        <taxon>Sphingomonadaceae</taxon>
        <taxon>Novosphingobium</taxon>
    </lineage>
</organism>
<dbReference type="RefSeq" id="WP_185664026.1">
    <property type="nucleotide sequence ID" value="NZ_JACLAW010000006.1"/>
</dbReference>
<evidence type="ECO:0000313" key="4">
    <source>
        <dbReference type="Proteomes" id="UP000566813"/>
    </source>
</evidence>
<dbReference type="InterPro" id="IPR001387">
    <property type="entry name" value="Cro/C1-type_HTH"/>
</dbReference>
<evidence type="ECO:0000259" key="2">
    <source>
        <dbReference type="PROSITE" id="PS50943"/>
    </source>
</evidence>
<feature type="domain" description="HTH cro/C1-type" evidence="2">
    <location>
        <begin position="15"/>
        <end position="69"/>
    </location>
</feature>
<dbReference type="GO" id="GO:0003700">
    <property type="term" value="F:DNA-binding transcription factor activity"/>
    <property type="evidence" value="ECO:0007669"/>
    <property type="project" value="TreeGrafter"/>
</dbReference>
<keyword evidence="1" id="KW-0238">DNA-binding</keyword>
<protein>
    <submittedName>
        <fullName evidence="3">Helix-turn-helix transcriptional regulator</fullName>
    </submittedName>
</protein>
<dbReference type="SUPFAM" id="SSF47413">
    <property type="entry name" value="lambda repressor-like DNA-binding domains"/>
    <property type="match status" value="1"/>
</dbReference>